<reference evidence="12" key="1">
    <citation type="submission" date="2021-01" db="UniProtKB">
        <authorList>
            <consortium name="EnsemblPlants"/>
        </authorList>
    </citation>
    <scope>IDENTIFICATION</scope>
</reference>
<dbReference type="InterPro" id="IPR009057">
    <property type="entry name" value="Homeodomain-like_sf"/>
</dbReference>
<evidence type="ECO:0000259" key="11">
    <source>
        <dbReference type="PROSITE" id="PS50071"/>
    </source>
</evidence>
<evidence type="ECO:0000256" key="8">
    <source>
        <dbReference type="ARBA" id="ARBA00024040"/>
    </source>
</evidence>
<evidence type="ECO:0000313" key="12">
    <source>
        <dbReference type="EnsemblPlants" id="Kaladp0029s0096.1.v1.1.CDS.1"/>
    </source>
</evidence>
<organism evidence="12 13">
    <name type="scientific">Kalanchoe fedtschenkoi</name>
    <name type="common">Lavender scallops</name>
    <name type="synonym">South American air plant</name>
    <dbReference type="NCBI Taxonomy" id="63787"/>
    <lineage>
        <taxon>Eukaryota</taxon>
        <taxon>Viridiplantae</taxon>
        <taxon>Streptophyta</taxon>
        <taxon>Embryophyta</taxon>
        <taxon>Tracheophyta</taxon>
        <taxon>Spermatophyta</taxon>
        <taxon>Magnoliopsida</taxon>
        <taxon>eudicotyledons</taxon>
        <taxon>Gunneridae</taxon>
        <taxon>Pentapetalae</taxon>
        <taxon>Saxifragales</taxon>
        <taxon>Crassulaceae</taxon>
        <taxon>Kalanchoe</taxon>
    </lineage>
</organism>
<name>A0A7N0TAR6_KALFE</name>
<feature type="DNA-binding region" description="Homeobox" evidence="9">
    <location>
        <begin position="13"/>
        <end position="77"/>
    </location>
</feature>
<dbReference type="SUPFAM" id="SSF46689">
    <property type="entry name" value="Homeodomain-like"/>
    <property type="match status" value="1"/>
</dbReference>
<comment type="subcellular location">
    <subcellularLocation>
        <location evidence="1 9 10">Nucleus</location>
    </subcellularLocation>
</comment>
<comment type="similarity">
    <text evidence="8">Belongs to the WUS homeobox family.</text>
</comment>
<dbReference type="Pfam" id="PF00046">
    <property type="entry name" value="Homeodomain"/>
    <property type="match status" value="1"/>
</dbReference>
<dbReference type="GO" id="GO:0099402">
    <property type="term" value="P:plant organ development"/>
    <property type="evidence" value="ECO:0007669"/>
    <property type="project" value="InterPro"/>
</dbReference>
<dbReference type="Gene3D" id="1.10.10.60">
    <property type="entry name" value="Homeodomain-like"/>
    <property type="match status" value="1"/>
</dbReference>
<keyword evidence="7 9" id="KW-0539">Nucleus</keyword>
<evidence type="ECO:0000256" key="9">
    <source>
        <dbReference type="PROSITE-ProRule" id="PRU00108"/>
    </source>
</evidence>
<dbReference type="AlphaFoldDB" id="A0A7N0TAR6"/>
<keyword evidence="4 9" id="KW-0238">DNA-binding</keyword>
<keyword evidence="2" id="KW-0217">Developmental protein</keyword>
<protein>
    <recommendedName>
        <fullName evidence="11">Homeobox domain-containing protein</fullName>
    </recommendedName>
</protein>
<evidence type="ECO:0000256" key="1">
    <source>
        <dbReference type="ARBA" id="ARBA00004123"/>
    </source>
</evidence>
<evidence type="ECO:0000256" key="6">
    <source>
        <dbReference type="ARBA" id="ARBA00023163"/>
    </source>
</evidence>
<keyword evidence="6" id="KW-0804">Transcription</keyword>
<dbReference type="SMART" id="SM00389">
    <property type="entry name" value="HOX"/>
    <property type="match status" value="1"/>
</dbReference>
<evidence type="ECO:0000313" key="13">
    <source>
        <dbReference type="Proteomes" id="UP000594263"/>
    </source>
</evidence>
<dbReference type="Gramene" id="Kaladp0029s0096.1.v1.1">
    <property type="protein sequence ID" value="Kaladp0029s0096.1.v1.1.CDS.1"/>
    <property type="gene ID" value="Kaladp0029s0096.v1.1"/>
</dbReference>
<dbReference type="GO" id="GO:0003677">
    <property type="term" value="F:DNA binding"/>
    <property type="evidence" value="ECO:0007669"/>
    <property type="project" value="UniProtKB-UniRule"/>
</dbReference>
<sequence>MCPAVGTSGAGCARAPRWCPTGEQVTLLEELYKGGLTNPTAGQIHQIVTHLSRFGKVQGKNVFYWFQNHKARDKQRARKTLAGSEKQTAELWMSRCSPNTHFICKNEMAFQRCNSSSSVSPFSNDEVNYDCTLN</sequence>
<dbReference type="InterPro" id="IPR001356">
    <property type="entry name" value="HD"/>
</dbReference>
<dbReference type="GO" id="GO:0005634">
    <property type="term" value="C:nucleus"/>
    <property type="evidence" value="ECO:0007669"/>
    <property type="project" value="UniProtKB-SubCell"/>
</dbReference>
<dbReference type="Proteomes" id="UP000594263">
    <property type="component" value="Unplaced"/>
</dbReference>
<keyword evidence="13" id="KW-1185">Reference proteome</keyword>
<proteinExistence type="inferred from homology"/>
<dbReference type="PANTHER" id="PTHR45940:SF42">
    <property type="entry name" value="WUSCHEL-RELATED HOMEOBOX 3"/>
    <property type="match status" value="1"/>
</dbReference>
<evidence type="ECO:0000256" key="2">
    <source>
        <dbReference type="ARBA" id="ARBA00022473"/>
    </source>
</evidence>
<keyword evidence="3" id="KW-0805">Transcription regulation</keyword>
<keyword evidence="5 9" id="KW-0371">Homeobox</keyword>
<dbReference type="EnsemblPlants" id="Kaladp0029s0096.1.v1.1">
    <property type="protein sequence ID" value="Kaladp0029s0096.1.v1.1.CDS.1"/>
    <property type="gene ID" value="Kaladp0029s0096.v1.1"/>
</dbReference>
<evidence type="ECO:0000256" key="7">
    <source>
        <dbReference type="ARBA" id="ARBA00023242"/>
    </source>
</evidence>
<evidence type="ECO:0000256" key="5">
    <source>
        <dbReference type="ARBA" id="ARBA00023155"/>
    </source>
</evidence>
<evidence type="ECO:0000256" key="4">
    <source>
        <dbReference type="ARBA" id="ARBA00023125"/>
    </source>
</evidence>
<evidence type="ECO:0000256" key="3">
    <source>
        <dbReference type="ARBA" id="ARBA00023015"/>
    </source>
</evidence>
<feature type="domain" description="Homeobox" evidence="11">
    <location>
        <begin position="11"/>
        <end position="76"/>
    </location>
</feature>
<dbReference type="OMA" id="FICKNEM"/>
<dbReference type="PROSITE" id="PS50071">
    <property type="entry name" value="HOMEOBOX_2"/>
    <property type="match status" value="1"/>
</dbReference>
<dbReference type="PANTHER" id="PTHR45940">
    <property type="entry name" value="WUSCHEL-RELATED HOMEOBOX 1-RELATED"/>
    <property type="match status" value="1"/>
</dbReference>
<evidence type="ECO:0000256" key="10">
    <source>
        <dbReference type="RuleBase" id="RU000682"/>
    </source>
</evidence>
<dbReference type="GO" id="GO:0003700">
    <property type="term" value="F:DNA-binding transcription factor activity"/>
    <property type="evidence" value="ECO:0007669"/>
    <property type="project" value="InterPro"/>
</dbReference>
<dbReference type="InterPro" id="IPR044555">
    <property type="entry name" value="WUSCHEL-like"/>
</dbReference>
<accession>A0A7N0TAR6</accession>